<dbReference type="FunFam" id="3.40.50.970:FF:000114">
    <property type="entry name" value="Indolepyruvate ferredoxin oxidoreductase alpha subunit"/>
    <property type="match status" value="1"/>
</dbReference>
<dbReference type="InterPro" id="IPR017896">
    <property type="entry name" value="4Fe4S_Fe-S-bd"/>
</dbReference>
<protein>
    <submittedName>
        <fullName evidence="3">Indolepyruvate ferredoxin oxidoreductase alpha subunit</fullName>
    </submittedName>
</protein>
<dbReference type="GO" id="GO:0043805">
    <property type="term" value="F:indolepyruvate ferredoxin oxidoreductase activity"/>
    <property type="evidence" value="ECO:0007669"/>
    <property type="project" value="InterPro"/>
</dbReference>
<gene>
    <name evidence="3" type="ORF">SAMN04515678_1087</name>
</gene>
<dbReference type="Pfam" id="PF02775">
    <property type="entry name" value="TPP_enzyme_C"/>
    <property type="match status" value="1"/>
</dbReference>
<dbReference type="PROSITE" id="PS51379">
    <property type="entry name" value="4FE4S_FER_2"/>
    <property type="match status" value="1"/>
</dbReference>
<dbReference type="RefSeq" id="WP_149756370.1">
    <property type="nucleotide sequence ID" value="NZ_FOMS01000008.1"/>
</dbReference>
<sequence>MAERSFKKEVEQLRIGAGETFRGEGILAITKALLENGVGYVGGYQGAPISHLMDVLADAEELMGELGIRFEANASEAAAAAMLAASVHYPIRGAVTFKSTVGTNVASDALANLASGGVNGGALIIVGEDYGEGSSIMQERSHAFAMKSQIWLLDPRPNLPSITDAVRQGFELSEASNTPVMLQLRIRCCHVHGAFEAKDNVPPPLTVREALSSPQRDTSRIVLPPASFQHEKQKIEVRWPAAVDYIKDNKLNEFFGPEQGKVGIVLQGGMYNGVIRALQRLGLADVYGDTEIPLYCLNVTYPLVDDEFLAFCEGKDAVLIVEEGQPDHIEQSLRSILHKAGHGVKVAGKDVLPMAGEYTGQVMLDGLEAFLAKYAGDTMPDRARAPNRPGPVPDLSEVVPGRPPGFCTGCPERPIFAAMKLVEEETGPHQVSADIGCHLFSIMPPFEIGGTTMGYGLGPASNAAFDGGGEKRPISIIGDGGFWHNGLSSSIGNAVFNKSDGVTIVVDNYYSAATGGQDILSSRANNKTKATQNPITEAVKGVGVKWVRQIDRTYDVNKMRETLREALTTDHEGPKVIVASSECMLNRQRREKPLLAKAIKEGRRVERPKFGVDEEVCTGDHACMRLSGCPSLTLKMPDDPLRDDPIAHIDQSCVGCGNCGEVADAAILCPSFYQADLVHNPKPMETRMARWQRRAIDWLQERRAGKRLAREAVR</sequence>
<dbReference type="EMBL" id="FOMS01000008">
    <property type="protein sequence ID" value="SFE26774.1"/>
    <property type="molecule type" value="Genomic_DNA"/>
</dbReference>
<evidence type="ECO:0000259" key="2">
    <source>
        <dbReference type="PROSITE" id="PS51379"/>
    </source>
</evidence>
<dbReference type="CDD" id="cd02008">
    <property type="entry name" value="TPP_IOR_alpha"/>
    <property type="match status" value="1"/>
</dbReference>
<dbReference type="InterPro" id="IPR017721">
    <property type="entry name" value="IorA"/>
</dbReference>
<dbReference type="GO" id="GO:0046872">
    <property type="term" value="F:metal ion binding"/>
    <property type="evidence" value="ECO:0007669"/>
    <property type="project" value="UniProtKB-KW"/>
</dbReference>
<feature type="domain" description="4Fe-4S ferredoxin-type" evidence="2">
    <location>
        <begin position="608"/>
        <end position="639"/>
    </location>
</feature>
<dbReference type="OrthoDB" id="9804603at2"/>
<keyword evidence="1" id="KW-0479">Metal-binding</keyword>
<keyword evidence="3" id="KW-0670">Pyruvate</keyword>
<dbReference type="GO" id="GO:0044281">
    <property type="term" value="P:small molecule metabolic process"/>
    <property type="evidence" value="ECO:0007669"/>
    <property type="project" value="UniProtKB-ARBA"/>
</dbReference>
<dbReference type="PANTHER" id="PTHR43710:SF5">
    <property type="entry name" value="INDOLEPYRUVATE FERREDOXIN OXIDOREDUCTASE ALPHA SUBUNIT"/>
    <property type="match status" value="1"/>
</dbReference>
<dbReference type="InterPro" id="IPR011766">
    <property type="entry name" value="TPP_enzyme_TPP-bd"/>
</dbReference>
<organism evidence="3 4">
    <name type="scientific">Roseivivax sediminis</name>
    <dbReference type="NCBI Taxonomy" id="936889"/>
    <lineage>
        <taxon>Bacteria</taxon>
        <taxon>Pseudomonadati</taxon>
        <taxon>Pseudomonadota</taxon>
        <taxon>Alphaproteobacteria</taxon>
        <taxon>Rhodobacterales</taxon>
        <taxon>Roseobacteraceae</taxon>
        <taxon>Roseivivax</taxon>
    </lineage>
</organism>
<name>A0A1I1Z4J0_9RHOB</name>
<evidence type="ECO:0000313" key="4">
    <source>
        <dbReference type="Proteomes" id="UP000325289"/>
    </source>
</evidence>
<dbReference type="AlphaFoldDB" id="A0A1I1Z4J0"/>
<accession>A0A1I1Z4J0</accession>
<dbReference type="GO" id="GO:0030976">
    <property type="term" value="F:thiamine pyrophosphate binding"/>
    <property type="evidence" value="ECO:0007669"/>
    <property type="project" value="InterPro"/>
</dbReference>
<proteinExistence type="predicted"/>
<dbReference type="InterPro" id="IPR029061">
    <property type="entry name" value="THDP-binding"/>
</dbReference>
<reference evidence="3 4" key="1">
    <citation type="submission" date="2016-10" db="EMBL/GenBank/DDBJ databases">
        <authorList>
            <person name="Varghese N."/>
            <person name="Submissions S."/>
        </authorList>
    </citation>
    <scope>NUCLEOTIDE SEQUENCE [LARGE SCALE GENOMIC DNA]</scope>
    <source>
        <strain evidence="4">YIM D21,KCTC 23444,ACCC 10710</strain>
    </source>
</reference>
<dbReference type="Gene3D" id="3.40.50.970">
    <property type="match status" value="2"/>
</dbReference>
<dbReference type="SUPFAM" id="SSF52518">
    <property type="entry name" value="Thiamin diphosphate-binding fold (THDP-binding)"/>
    <property type="match status" value="2"/>
</dbReference>
<evidence type="ECO:0000313" key="3">
    <source>
        <dbReference type="EMBL" id="SFE26774.1"/>
    </source>
</evidence>
<keyword evidence="4" id="KW-1185">Reference proteome</keyword>
<dbReference type="PANTHER" id="PTHR43710">
    <property type="entry name" value="2-HYDROXYACYL-COA LYASE"/>
    <property type="match status" value="1"/>
</dbReference>
<evidence type="ECO:0000256" key="1">
    <source>
        <dbReference type="ARBA" id="ARBA00022723"/>
    </source>
</evidence>
<dbReference type="InterPro" id="IPR045025">
    <property type="entry name" value="HACL1-like"/>
</dbReference>
<dbReference type="Proteomes" id="UP000325289">
    <property type="component" value="Unassembled WGS sequence"/>
</dbReference>
<dbReference type="PIRSF" id="PIRSF006439">
    <property type="entry name" value="Indolepyruvate_ferr_oxidored"/>
    <property type="match status" value="1"/>
</dbReference>